<evidence type="ECO:0000313" key="1">
    <source>
        <dbReference type="EMBL" id="QEE16753.1"/>
    </source>
</evidence>
<gene>
    <name evidence="1" type="ORF">DSAG12_02583</name>
</gene>
<dbReference type="Proteomes" id="UP000321408">
    <property type="component" value="Chromosome"/>
</dbReference>
<evidence type="ECO:0000313" key="2">
    <source>
        <dbReference type="Proteomes" id="UP000321408"/>
    </source>
</evidence>
<proteinExistence type="predicted"/>
<dbReference type="AlphaFoldDB" id="A0A5B9DDC2"/>
<reference evidence="1 2" key="2">
    <citation type="journal article" date="2024" name="Int. J. Syst. Evol. Microbiol.">
        <title>Promethearchaeum syntrophicum gen. nov., sp. nov., an anaerobic, obligately syntrophic archaeon, the first isolate of the lineage 'Asgard' archaea, and proposal of the new archaeal phylum Promethearchaeota phyl. nov. and kingdom Promethearchaeati regn. nov.</title>
        <authorList>
            <person name="Imachi H."/>
            <person name="Nobu M.K."/>
            <person name="Kato S."/>
            <person name="Takaki Y."/>
            <person name="Miyazaki M."/>
            <person name="Miyata M."/>
            <person name="Ogawara M."/>
            <person name="Saito Y."/>
            <person name="Sakai S."/>
            <person name="Tahara Y.O."/>
            <person name="Takano Y."/>
            <person name="Tasumi E."/>
            <person name="Uematsu K."/>
            <person name="Yoshimura T."/>
            <person name="Itoh T."/>
            <person name="Ohkuma M."/>
            <person name="Takai K."/>
        </authorList>
    </citation>
    <scope>NUCLEOTIDE SEQUENCE [LARGE SCALE GENOMIC DNA]</scope>
    <source>
        <strain evidence="1 2">MK-D1</strain>
    </source>
</reference>
<dbReference type="RefSeq" id="WP_147663686.1">
    <property type="nucleotide sequence ID" value="NZ_CP042905.2"/>
</dbReference>
<accession>A0A5B9DDC2</accession>
<name>A0A5B9DDC2_9ARCH</name>
<protein>
    <recommendedName>
        <fullName evidence="3">Tetratricopeptide repeat protein</fullName>
    </recommendedName>
</protein>
<sequence length="397" mass="45839">MLNEQLKNAKNLIEEGKYQDAISIYRKMMISEENAQDKTLVALCLSGLIQAYLYKDDISTAKHNLIQLEELNNNTQNKEIDLIHRFNQALVLKNSNRVRKLGQAQELFAEISNEEILFSDITIASILNLCEMLIAEFKDTKNEEVLTEINPILTRLSKISQEQKSFRVLAESYLLEAKFSLVNFEMKKARYHFTRGQQIAEKYGFHRLAIRISDEHDKLLQNQDEWDLFCEDNESICDRIEDANLTNQIQGMIKRKSSDDPEIYPESPILLLIMGNSGISFYTKIFNEEWKVNEDLFSGFLSAFSSFSDEIFSDGLDRVNFKKFTILMTNLTPFTICYVYKGQSFSAQQSLAQFNKKIQASTEIWNIFELANQTGHFIQPNSNPGLEEIINSTFISL</sequence>
<dbReference type="GeneID" id="41330567"/>
<evidence type="ECO:0008006" key="3">
    <source>
        <dbReference type="Google" id="ProtNLM"/>
    </source>
</evidence>
<organism evidence="1 2">
    <name type="scientific">Promethearchaeum syntrophicum</name>
    <dbReference type="NCBI Taxonomy" id="2594042"/>
    <lineage>
        <taxon>Archaea</taxon>
        <taxon>Promethearchaeati</taxon>
        <taxon>Promethearchaeota</taxon>
        <taxon>Promethearchaeia</taxon>
        <taxon>Promethearchaeales</taxon>
        <taxon>Promethearchaeaceae</taxon>
        <taxon>Promethearchaeum</taxon>
    </lineage>
</organism>
<dbReference type="EMBL" id="CP042905">
    <property type="protein sequence ID" value="QEE16753.1"/>
    <property type="molecule type" value="Genomic_DNA"/>
</dbReference>
<dbReference type="KEGG" id="psyt:DSAG12_02583"/>
<keyword evidence="2" id="KW-1185">Reference proteome</keyword>
<reference evidence="1 2" key="1">
    <citation type="journal article" date="2020" name="Nature">
        <title>Isolation of an archaeon at the prokaryote-eukaryote interface.</title>
        <authorList>
            <person name="Imachi H."/>
            <person name="Nobu M.K."/>
            <person name="Nakahara N."/>
            <person name="Morono Y."/>
            <person name="Ogawara M."/>
            <person name="Takaki Y."/>
            <person name="Takano Y."/>
            <person name="Uematsu K."/>
            <person name="Ikuta T."/>
            <person name="Ito M."/>
            <person name="Matsui Y."/>
            <person name="Miyazaki M."/>
            <person name="Murata K."/>
            <person name="Saito Y."/>
            <person name="Sakai S."/>
            <person name="Song C."/>
            <person name="Tasumi E."/>
            <person name="Yamanaka Y."/>
            <person name="Yamaguchi T."/>
            <person name="Kamagata Y."/>
            <person name="Tamaki H."/>
            <person name="Takai K."/>
        </authorList>
    </citation>
    <scope>NUCLEOTIDE SEQUENCE [LARGE SCALE GENOMIC DNA]</scope>
    <source>
        <strain evidence="1 2">MK-D1</strain>
    </source>
</reference>